<keyword evidence="2" id="KW-0732">Signal</keyword>
<evidence type="ECO:0000313" key="4">
    <source>
        <dbReference type="Proteomes" id="UP000002791"/>
    </source>
</evidence>
<evidence type="ECO:0000256" key="2">
    <source>
        <dbReference type="SAM" id="SignalP"/>
    </source>
</evidence>
<dbReference type="InterPro" id="IPR011044">
    <property type="entry name" value="Quino_amine_DH_bsu"/>
</dbReference>
<name>H5XJX9_9PSEU</name>
<evidence type="ECO:0000313" key="3">
    <source>
        <dbReference type="EMBL" id="EHR61896.1"/>
    </source>
</evidence>
<protein>
    <recommendedName>
        <fullName evidence="5">ABC transporter</fullName>
    </recommendedName>
</protein>
<proteinExistence type="predicted"/>
<keyword evidence="4" id="KW-1185">Reference proteome</keyword>
<feature type="signal peptide" evidence="2">
    <location>
        <begin position="1"/>
        <end position="22"/>
    </location>
</feature>
<dbReference type="eggNOG" id="COG1108">
    <property type="taxonomic scope" value="Bacteria"/>
</dbReference>
<feature type="compositionally biased region" description="Low complexity" evidence="1">
    <location>
        <begin position="26"/>
        <end position="39"/>
    </location>
</feature>
<dbReference type="HOGENOM" id="CLU_037853_0_0_11"/>
<dbReference type="PROSITE" id="PS51257">
    <property type="entry name" value="PROKAR_LIPOPROTEIN"/>
    <property type="match status" value="1"/>
</dbReference>
<dbReference type="STRING" id="882082.SaccyDRAFT_3057"/>
<dbReference type="RefSeq" id="WP_005457312.1">
    <property type="nucleotide sequence ID" value="NZ_CM001440.1"/>
</dbReference>
<reference evidence="3 4" key="1">
    <citation type="submission" date="2011-11" db="EMBL/GenBank/DDBJ databases">
        <title>The Noncontiguous Finished sequence of Saccharomonospora cyanea NA-134.</title>
        <authorList>
            <consortium name="US DOE Joint Genome Institute"/>
            <person name="Lucas S."/>
            <person name="Han J."/>
            <person name="Lapidus A."/>
            <person name="Cheng J.-F."/>
            <person name="Goodwin L."/>
            <person name="Pitluck S."/>
            <person name="Peters L."/>
            <person name="Ovchinnikova G."/>
            <person name="Lu M."/>
            <person name="Detter J.C."/>
            <person name="Han C."/>
            <person name="Tapia R."/>
            <person name="Land M."/>
            <person name="Hauser L."/>
            <person name="Kyrpides N."/>
            <person name="Ivanova N."/>
            <person name="Pagani I."/>
            <person name="Brambilla E.-M."/>
            <person name="Klenk H.-P."/>
            <person name="Woyke T."/>
        </authorList>
    </citation>
    <scope>NUCLEOTIDE SEQUENCE [LARGE SCALE GENOMIC DNA]</scope>
    <source>
        <strain evidence="3 4">NA-134</strain>
    </source>
</reference>
<sequence>MRHPKNRGPRLLASLLVTTSLAACGTTATPAEPSPTATPHGYVPGATEAAEPRPRLVVADSGSGEVRALDLLTEDVVELGKVEPPRAVHTDGRFAYLATSSGVHVVDGGAWTVDHGDHRHYYHADPAMVGAVRIGPVDDVHGADWGTTLSGPDGPTAVLDRAVLDDGTVPEPVSVEAGPGVPVGDGLVFVVDGSVEVRDLDGELLAEPDTRCIDPGDATAVRSDVAMVSCADGAVIVSEDDGQYRAEHVPHPEGATEVAGEFAHRRGSAVLAAAAGESGVWVLDTAESAWNLLDIGPTVATTAVGADGPVLALDPEGVLRAFDAETGEELAETSLFEDAVEQDTPPVIEVDAERAYVNEAATQTVYEIDYRDGLRVARTFELDIAPTHLVETGR</sequence>
<gene>
    <name evidence="3" type="ORF">SaccyDRAFT_3057</name>
</gene>
<feature type="chain" id="PRO_5038674353" description="ABC transporter" evidence="2">
    <location>
        <begin position="23"/>
        <end position="394"/>
    </location>
</feature>
<dbReference type="AlphaFoldDB" id="H5XJX9"/>
<dbReference type="SUPFAM" id="SSF50969">
    <property type="entry name" value="YVTN repeat-like/Quinoprotein amine dehydrogenase"/>
    <property type="match status" value="1"/>
</dbReference>
<dbReference type="InterPro" id="IPR015943">
    <property type="entry name" value="WD40/YVTN_repeat-like_dom_sf"/>
</dbReference>
<dbReference type="EMBL" id="CM001440">
    <property type="protein sequence ID" value="EHR61896.1"/>
    <property type="molecule type" value="Genomic_DNA"/>
</dbReference>
<evidence type="ECO:0000256" key="1">
    <source>
        <dbReference type="SAM" id="MobiDB-lite"/>
    </source>
</evidence>
<dbReference type="Proteomes" id="UP000002791">
    <property type="component" value="Chromosome"/>
</dbReference>
<evidence type="ECO:0008006" key="5">
    <source>
        <dbReference type="Google" id="ProtNLM"/>
    </source>
</evidence>
<organism evidence="3 4">
    <name type="scientific">Saccharomonospora cyanea NA-134</name>
    <dbReference type="NCBI Taxonomy" id="882082"/>
    <lineage>
        <taxon>Bacteria</taxon>
        <taxon>Bacillati</taxon>
        <taxon>Actinomycetota</taxon>
        <taxon>Actinomycetes</taxon>
        <taxon>Pseudonocardiales</taxon>
        <taxon>Pseudonocardiaceae</taxon>
        <taxon>Saccharomonospora</taxon>
    </lineage>
</organism>
<dbReference type="Gene3D" id="2.130.10.10">
    <property type="entry name" value="YVTN repeat-like/Quinoprotein amine dehydrogenase"/>
    <property type="match status" value="1"/>
</dbReference>
<feature type="region of interest" description="Disordered" evidence="1">
    <location>
        <begin position="26"/>
        <end position="48"/>
    </location>
</feature>
<dbReference type="OrthoDB" id="60524at2"/>
<accession>H5XJX9</accession>